<evidence type="ECO:0000313" key="2">
    <source>
        <dbReference type="Proteomes" id="UP000427716"/>
    </source>
</evidence>
<name>A0A6I6CZT8_9GAMM</name>
<dbReference type="AlphaFoldDB" id="A0A6I6CZT8"/>
<dbReference type="KEGG" id="ghl:GM160_04235"/>
<dbReference type="EMBL" id="CP046415">
    <property type="protein sequence ID" value="QGT78168.1"/>
    <property type="molecule type" value="Genomic_DNA"/>
</dbReference>
<evidence type="ECO:0000313" key="1">
    <source>
        <dbReference type="EMBL" id="QGT78168.1"/>
    </source>
</evidence>
<keyword evidence="2" id="KW-1185">Reference proteome</keyword>
<accession>A0A6I6CZT8</accession>
<dbReference type="RefSeq" id="WP_156573422.1">
    <property type="nucleotide sequence ID" value="NZ_CP046415.1"/>
</dbReference>
<organism evidence="1 2">
    <name type="scientific">Guyparkeria halophila</name>
    <dbReference type="NCBI Taxonomy" id="47960"/>
    <lineage>
        <taxon>Bacteria</taxon>
        <taxon>Pseudomonadati</taxon>
        <taxon>Pseudomonadota</taxon>
        <taxon>Gammaproteobacteria</taxon>
        <taxon>Chromatiales</taxon>
        <taxon>Thioalkalibacteraceae</taxon>
        <taxon>Guyparkeria</taxon>
    </lineage>
</organism>
<dbReference type="Proteomes" id="UP000427716">
    <property type="component" value="Chromosome"/>
</dbReference>
<sequence length="317" mass="36097">MTEEKRPGEVLEEHLKNWQDIGSRMQTVALPALKKQLELERLMGPNLLGLQKSFRRSFEPILSMQNEWRSRVASIEASQKAMSDVGLLAERVNTIRQSLFQNFTPAFTELQRTFRELPLKTREALMVLGNHGWYLDFDMLPSFLGELKNALEEGDSVAAEVILCQHFEERLSAIEASTADRFPARSQIVRAAFSAHRRHEYELSIPVLLAQSDGICKEVIGEHFFMKKDKKPRTALYVEQIASETYRAALLSPLAQSLPISASEKERRADFSGLNRHTVLHGESVDYGTKENSLRAISLINYVAHVLDFERDKKLAI</sequence>
<reference evidence="1 2" key="1">
    <citation type="submission" date="2019-11" db="EMBL/GenBank/DDBJ databases">
        <authorList>
            <person name="Zhang J."/>
            <person name="Sun C."/>
        </authorList>
    </citation>
    <scope>NUCLEOTIDE SEQUENCE [LARGE SCALE GENOMIC DNA]</scope>
    <source>
        <strain evidence="2">sp2</strain>
    </source>
</reference>
<gene>
    <name evidence="1" type="ORF">GM160_04235</name>
</gene>
<proteinExistence type="predicted"/>
<protein>
    <submittedName>
        <fullName evidence="1">Uncharacterized protein</fullName>
    </submittedName>
</protein>